<accession>A0A7X5BTJ7</accession>
<feature type="compositionally biased region" description="Basic and acidic residues" evidence="1">
    <location>
        <begin position="625"/>
        <end position="647"/>
    </location>
</feature>
<feature type="compositionally biased region" description="Polar residues" evidence="1">
    <location>
        <begin position="653"/>
        <end position="664"/>
    </location>
</feature>
<name>A0A7X5BTJ7_9BACT</name>
<dbReference type="EMBL" id="JAAAPK010000014">
    <property type="protein sequence ID" value="NBC45436.1"/>
    <property type="molecule type" value="Genomic_DNA"/>
</dbReference>
<feature type="compositionally biased region" description="Basic and acidic residues" evidence="1">
    <location>
        <begin position="158"/>
        <end position="169"/>
    </location>
</feature>
<feature type="region of interest" description="Disordered" evidence="1">
    <location>
        <begin position="562"/>
        <end position="589"/>
    </location>
</feature>
<feature type="compositionally biased region" description="Basic and acidic residues" evidence="1">
    <location>
        <begin position="97"/>
        <end position="142"/>
    </location>
</feature>
<feature type="region of interest" description="Disordered" evidence="1">
    <location>
        <begin position="375"/>
        <end position="394"/>
    </location>
</feature>
<proteinExistence type="predicted"/>
<feature type="compositionally biased region" description="Basic and acidic residues" evidence="1">
    <location>
        <begin position="508"/>
        <end position="543"/>
    </location>
</feature>
<feature type="compositionally biased region" description="Low complexity" evidence="1">
    <location>
        <begin position="49"/>
        <end position="60"/>
    </location>
</feature>
<feature type="region of interest" description="Disordered" evidence="1">
    <location>
        <begin position="1"/>
        <end position="181"/>
    </location>
</feature>
<evidence type="ECO:0000256" key="1">
    <source>
        <dbReference type="SAM" id="MobiDB-lite"/>
    </source>
</evidence>
<feature type="compositionally biased region" description="Basic and acidic residues" evidence="1">
    <location>
        <begin position="211"/>
        <end position="245"/>
    </location>
</feature>
<dbReference type="AlphaFoldDB" id="A0A7X5BTJ7"/>
<feature type="region of interest" description="Disordered" evidence="1">
    <location>
        <begin position="199"/>
        <end position="264"/>
    </location>
</feature>
<dbReference type="RefSeq" id="WP_161663288.1">
    <property type="nucleotide sequence ID" value="NZ_JAAAPK010000014.1"/>
</dbReference>
<gene>
    <name evidence="2" type="ORF">GTZ93_37135</name>
</gene>
<feature type="compositionally biased region" description="Basic and acidic residues" evidence="1">
    <location>
        <begin position="61"/>
        <end position="89"/>
    </location>
</feature>
<keyword evidence="3" id="KW-1185">Reference proteome</keyword>
<feature type="compositionally biased region" description="Polar residues" evidence="1">
    <location>
        <begin position="604"/>
        <end position="615"/>
    </location>
</feature>
<feature type="compositionally biased region" description="Basic and acidic residues" evidence="1">
    <location>
        <begin position="26"/>
        <end position="45"/>
    </location>
</feature>
<feature type="region of interest" description="Disordered" evidence="1">
    <location>
        <begin position="403"/>
        <end position="426"/>
    </location>
</feature>
<evidence type="ECO:0000313" key="2">
    <source>
        <dbReference type="EMBL" id="NBC45436.1"/>
    </source>
</evidence>
<evidence type="ECO:0000313" key="3">
    <source>
        <dbReference type="Proteomes" id="UP000537825"/>
    </source>
</evidence>
<feature type="compositionally biased region" description="Low complexity" evidence="1">
    <location>
        <begin position="468"/>
        <end position="486"/>
    </location>
</feature>
<feature type="region of interest" description="Disordered" evidence="1">
    <location>
        <begin position="604"/>
        <end position="689"/>
    </location>
</feature>
<reference evidence="2 3" key="1">
    <citation type="submission" date="2020-01" db="EMBL/GenBank/DDBJ databases">
        <title>The draft genome sequence of Corallococcus exiguus DSM 14696.</title>
        <authorList>
            <person name="Zhang X."/>
            <person name="Zhu H."/>
        </authorList>
    </citation>
    <scope>NUCLEOTIDE SEQUENCE [LARGE SCALE GENOMIC DNA]</scope>
    <source>
        <strain evidence="2 3">DSM 14696</strain>
    </source>
</reference>
<feature type="region of interest" description="Disordered" evidence="1">
    <location>
        <begin position="332"/>
        <end position="361"/>
    </location>
</feature>
<comment type="caution">
    <text evidence="2">The sequence shown here is derived from an EMBL/GenBank/DDBJ whole genome shotgun (WGS) entry which is preliminary data.</text>
</comment>
<dbReference type="Proteomes" id="UP000537825">
    <property type="component" value="Unassembled WGS sequence"/>
</dbReference>
<protein>
    <submittedName>
        <fullName evidence="2">Uncharacterized protein</fullName>
    </submittedName>
</protein>
<sequence length="998" mass="106097">MARVDEKKPVVVPPPPPKSEAPQVEPKVKAAKDFQKVAQRRREDAAVGQQKAHQDATTAKKAADADKVAQAQKREAREDLDRALGKRDSQQTQQLDRGSRPGDAERQNATDRRVEESQAKFDKASTRADKTARTAREARETADTSWRAAHDTANAALEAERKANTKAKEAGLTQPYPDANKVRDVFDAGSLDPKAQERLFGTRAAVTPQEAAKEDVKRVAEATQRSPREGAEELQRQLEQGHDPVYRQSLVKESAPQTEKMAASLADSYVRPEDTNATVKALAQSASLAGPEARKELVRQLLQNERSHGTLGQALKANAKDPKVVELGAEASRQHRAAGRQEAADAISDISPEFKASAPETRQEAALREEVALHTGLEEKEAVDAAQEQTDTRARERARELLDLAGKDPKDLPPGISVEPGSTKNRAVLVQKDKEGKVVERTEARVEGGKVALDSTRYDQGRAERSIVESTGVGTDTSTTVTQGTSYFQEGTPLRVTETQSKVLESPAEGKRAPTTDDLRKVREESKDADSSPKTWTLEKSKPNELNTQVFVEGQPDLTVTTRKKVQGDTVTETSEGKVPNPDGKGGLVDIQGTTSRTYNAKGQVTSFHSDQTDANGARTVQDYARTETRNKRGEREVTERATRSETPRGGPSLTTQHEQTSVLTDKGPQLTRASFSVTGPEGSARASIAEGEGTRLTVNGKQVKTADDLQKLPREQGALGALSMDGLSQQVSDFSKTAALWDGKPNAPEAGYGRPDPAAIKAAESTSAYGLFLLKKEITTDNHKKLGIGDPSAIKDRASWSKRPEFTKQALSISLNPEQRLTGGASGALQAGAGLLTAWAGGRQLLNGLSQGNLTQEQAVTAAKSLGMGGWDLYSGGLALATSLSGKGKGLSLGSLEGRRNPAIAGALSARASAGLGVVTGGWDIFQGVRADDPWRIAQGAVTAGGSAAGYFATAAAVGAFGGPAGVAVGLGIAAITLGASSAINAHKQRAIADQRI</sequence>
<organism evidence="2 3">
    <name type="scientific">Corallococcus exiguus</name>
    <dbReference type="NCBI Taxonomy" id="83462"/>
    <lineage>
        <taxon>Bacteria</taxon>
        <taxon>Pseudomonadati</taxon>
        <taxon>Myxococcota</taxon>
        <taxon>Myxococcia</taxon>
        <taxon>Myxococcales</taxon>
        <taxon>Cystobacterineae</taxon>
        <taxon>Myxococcaceae</taxon>
        <taxon>Corallococcus</taxon>
    </lineage>
</organism>
<feature type="region of interest" description="Disordered" evidence="1">
    <location>
        <begin position="457"/>
        <end position="545"/>
    </location>
</feature>
<feature type="compositionally biased region" description="Basic and acidic residues" evidence="1">
    <location>
        <begin position="457"/>
        <end position="467"/>
    </location>
</feature>